<dbReference type="EMBL" id="KV417360">
    <property type="protein sequence ID" value="KZO89896.1"/>
    <property type="molecule type" value="Genomic_DNA"/>
</dbReference>
<dbReference type="InterPro" id="IPR008979">
    <property type="entry name" value="Galactose-bd-like_sf"/>
</dbReference>
<evidence type="ECO:0000256" key="4">
    <source>
        <dbReference type="ARBA" id="ARBA00023186"/>
    </source>
</evidence>
<accession>A0A167FVQ9</accession>
<dbReference type="PANTHER" id="PTHR13194">
    <property type="entry name" value="COMPLEX I INTERMEDIATE-ASSOCIATED PROTEIN 30"/>
    <property type="match status" value="1"/>
</dbReference>
<dbReference type="OrthoDB" id="42561at2759"/>
<keyword evidence="4" id="KW-0143">Chaperone</keyword>
<feature type="domain" description="NADH:ubiquinone oxidoreductase intermediate-associated protein 30" evidence="6">
    <location>
        <begin position="180"/>
        <end position="232"/>
    </location>
</feature>
<evidence type="ECO:0000256" key="1">
    <source>
        <dbReference type="ARBA" id="ARBA00004173"/>
    </source>
</evidence>
<comment type="subcellular location">
    <subcellularLocation>
        <location evidence="1">Mitochondrion</location>
    </subcellularLocation>
</comment>
<dbReference type="AlphaFoldDB" id="A0A167FVQ9"/>
<dbReference type="PANTHER" id="PTHR13194:SF18">
    <property type="entry name" value="COMPLEX I INTERMEDIATE-ASSOCIATED PROTEIN 30, MITOCHONDRIAL"/>
    <property type="match status" value="1"/>
</dbReference>
<dbReference type="Pfam" id="PF08547">
    <property type="entry name" value="CIA30"/>
    <property type="match status" value="2"/>
</dbReference>
<keyword evidence="3" id="KW-0496">Mitochondrion</keyword>
<evidence type="ECO:0000256" key="3">
    <source>
        <dbReference type="ARBA" id="ARBA00023128"/>
    </source>
</evidence>
<dbReference type="GO" id="GO:0051082">
    <property type="term" value="F:unfolded protein binding"/>
    <property type="evidence" value="ECO:0007669"/>
    <property type="project" value="TreeGrafter"/>
</dbReference>
<dbReference type="InterPro" id="IPR039131">
    <property type="entry name" value="NDUFAF1"/>
</dbReference>
<feature type="region of interest" description="Disordered" evidence="5">
    <location>
        <begin position="251"/>
        <end position="338"/>
    </location>
</feature>
<protein>
    <submittedName>
        <fullName evidence="7">CIA30-domain-containing protein</fullName>
    </submittedName>
</protein>
<dbReference type="STRING" id="1330018.A0A167FVQ9"/>
<name>A0A167FVQ9_CALVF</name>
<dbReference type="GO" id="GO:0010257">
    <property type="term" value="P:NADH dehydrogenase complex assembly"/>
    <property type="evidence" value="ECO:0007669"/>
    <property type="project" value="TreeGrafter"/>
</dbReference>
<dbReference type="GO" id="GO:0005739">
    <property type="term" value="C:mitochondrion"/>
    <property type="evidence" value="ECO:0007669"/>
    <property type="project" value="UniProtKB-SubCell"/>
</dbReference>
<organism evidence="7 8">
    <name type="scientific">Calocera viscosa (strain TUFC12733)</name>
    <dbReference type="NCBI Taxonomy" id="1330018"/>
    <lineage>
        <taxon>Eukaryota</taxon>
        <taxon>Fungi</taxon>
        <taxon>Dikarya</taxon>
        <taxon>Basidiomycota</taxon>
        <taxon>Agaricomycotina</taxon>
        <taxon>Dacrymycetes</taxon>
        <taxon>Dacrymycetales</taxon>
        <taxon>Dacrymycetaceae</taxon>
        <taxon>Calocera</taxon>
    </lineage>
</organism>
<dbReference type="Proteomes" id="UP000076738">
    <property type="component" value="Unassembled WGS sequence"/>
</dbReference>
<evidence type="ECO:0000313" key="8">
    <source>
        <dbReference type="Proteomes" id="UP000076738"/>
    </source>
</evidence>
<feature type="domain" description="NADH:ubiquinone oxidoreductase intermediate-associated protein 30" evidence="6">
    <location>
        <begin position="38"/>
        <end position="170"/>
    </location>
</feature>
<dbReference type="GO" id="GO:0006120">
    <property type="term" value="P:mitochondrial electron transport, NADH to ubiquinone"/>
    <property type="evidence" value="ECO:0007669"/>
    <property type="project" value="TreeGrafter"/>
</dbReference>
<feature type="compositionally biased region" description="Basic and acidic residues" evidence="5">
    <location>
        <begin position="304"/>
        <end position="316"/>
    </location>
</feature>
<gene>
    <name evidence="7" type="ORF">CALVIDRAFT_543172</name>
</gene>
<evidence type="ECO:0000256" key="2">
    <source>
        <dbReference type="ARBA" id="ARBA00007884"/>
    </source>
</evidence>
<feature type="compositionally biased region" description="Pro residues" evidence="5">
    <location>
        <begin position="319"/>
        <end position="331"/>
    </location>
</feature>
<comment type="similarity">
    <text evidence="2">Belongs to the CIA30 family.</text>
</comment>
<evidence type="ECO:0000256" key="5">
    <source>
        <dbReference type="SAM" id="MobiDB-lite"/>
    </source>
</evidence>
<keyword evidence="8" id="KW-1185">Reference proteome</keyword>
<sequence length="338" mass="37977">MSRFRSYLQRSLASAQDALAKTIAADPAPPRAPLPIFTMRTEEDMKQFATGCDADIGGYSTCHLELGRDGHGVFWGNMSTAVHPRLEGKMNSGYAAFRSRVRSTLFGEMYFDASRHKYLHLRVKARGDRRTRDAYFVNVQTETPITSDIWQHRLFLRGDEDWEDVLVRIRRASHPVSSRLTRRQIPFRSFVLTNYGERVQEGMEMNTEKLRTVGISILGGKFSINGEYELGIDSISAVHEAPNGARRISAASESALAEPGSQEGEEEAEDVLGPTPRKSPEDALPTPPPELKEEEQAILQAFFEPEREREEQRADEQPPVYPISPRPPPPAGSRKPKP</sequence>
<proteinExistence type="inferred from homology"/>
<dbReference type="SUPFAM" id="SSF49785">
    <property type="entry name" value="Galactose-binding domain-like"/>
    <property type="match status" value="1"/>
</dbReference>
<evidence type="ECO:0000313" key="7">
    <source>
        <dbReference type="EMBL" id="KZO89896.1"/>
    </source>
</evidence>
<dbReference type="InterPro" id="IPR013857">
    <property type="entry name" value="NADH-UbQ_OxRdtase-assoc_prot30"/>
</dbReference>
<evidence type="ECO:0000259" key="6">
    <source>
        <dbReference type="Pfam" id="PF08547"/>
    </source>
</evidence>
<reference evidence="7 8" key="1">
    <citation type="journal article" date="2016" name="Mol. Biol. Evol.">
        <title>Comparative Genomics of Early-Diverging Mushroom-Forming Fungi Provides Insights into the Origins of Lignocellulose Decay Capabilities.</title>
        <authorList>
            <person name="Nagy L.G."/>
            <person name="Riley R."/>
            <person name="Tritt A."/>
            <person name="Adam C."/>
            <person name="Daum C."/>
            <person name="Floudas D."/>
            <person name="Sun H."/>
            <person name="Yadav J.S."/>
            <person name="Pangilinan J."/>
            <person name="Larsson K.H."/>
            <person name="Matsuura K."/>
            <person name="Barry K."/>
            <person name="Labutti K."/>
            <person name="Kuo R."/>
            <person name="Ohm R.A."/>
            <person name="Bhattacharya S.S."/>
            <person name="Shirouzu T."/>
            <person name="Yoshinaga Y."/>
            <person name="Martin F.M."/>
            <person name="Grigoriev I.V."/>
            <person name="Hibbett D.S."/>
        </authorList>
    </citation>
    <scope>NUCLEOTIDE SEQUENCE [LARGE SCALE GENOMIC DNA]</scope>
    <source>
        <strain evidence="7 8">TUFC12733</strain>
    </source>
</reference>